<protein>
    <submittedName>
        <fullName evidence="1">Aminoglycoside phosphotransferase</fullName>
    </submittedName>
</protein>
<keyword evidence="2" id="KW-1185">Reference proteome</keyword>
<organism evidence="1 2">
    <name type="scientific">Penicillium diatomitis</name>
    <dbReference type="NCBI Taxonomy" id="2819901"/>
    <lineage>
        <taxon>Eukaryota</taxon>
        <taxon>Fungi</taxon>
        <taxon>Dikarya</taxon>
        <taxon>Ascomycota</taxon>
        <taxon>Pezizomycotina</taxon>
        <taxon>Eurotiomycetes</taxon>
        <taxon>Eurotiomycetidae</taxon>
        <taxon>Eurotiales</taxon>
        <taxon>Aspergillaceae</taxon>
        <taxon>Penicillium</taxon>
    </lineage>
</organism>
<reference evidence="1" key="1">
    <citation type="submission" date="2022-12" db="EMBL/GenBank/DDBJ databases">
        <authorList>
            <person name="Petersen C."/>
        </authorList>
    </citation>
    <scope>NUCLEOTIDE SEQUENCE</scope>
    <source>
        <strain evidence="1">IBT 30728</strain>
    </source>
</reference>
<proteinExistence type="predicted"/>
<dbReference type="AlphaFoldDB" id="A0A9W9XLT4"/>
<comment type="caution">
    <text evidence="1">The sequence shown here is derived from an EMBL/GenBank/DDBJ whole genome shotgun (WGS) entry which is preliminary data.</text>
</comment>
<accession>A0A9W9XLT4</accession>
<name>A0A9W9XLT4_9EURO</name>
<dbReference type="GeneID" id="81620222"/>
<evidence type="ECO:0000313" key="1">
    <source>
        <dbReference type="EMBL" id="KAJ5495253.1"/>
    </source>
</evidence>
<dbReference type="RefSeq" id="XP_056794266.1">
    <property type="nucleotide sequence ID" value="XM_056929973.1"/>
</dbReference>
<evidence type="ECO:0000313" key="2">
    <source>
        <dbReference type="Proteomes" id="UP001148312"/>
    </source>
</evidence>
<gene>
    <name evidence="1" type="ORF">N7539_000369</name>
</gene>
<dbReference type="EMBL" id="JAPWDQ010000001">
    <property type="protein sequence ID" value="KAJ5495253.1"/>
    <property type="molecule type" value="Genomic_DNA"/>
</dbReference>
<sequence length="173" mass="19257">MDPFHWMEKILILVANEALTILLVTAPVLHQLGETPVVRLLENLIMKGGSSVMISEAEALRLVAARTTIRGPRVHRSFEQPTTGNMRLVVSKMVDKENTLSELREEATRESQSATVRMVKRERILANDEGARYHQGWEAVLPALEQSIAVSSSFVEQLAALSSRIAEPNSRIC</sequence>
<reference evidence="1" key="2">
    <citation type="journal article" date="2023" name="IMA Fungus">
        <title>Comparative genomic study of the Penicillium genus elucidates a diverse pangenome and 15 lateral gene transfer events.</title>
        <authorList>
            <person name="Petersen C."/>
            <person name="Sorensen T."/>
            <person name="Nielsen M.R."/>
            <person name="Sondergaard T.E."/>
            <person name="Sorensen J.L."/>
            <person name="Fitzpatrick D.A."/>
            <person name="Frisvad J.C."/>
            <person name="Nielsen K.L."/>
        </authorList>
    </citation>
    <scope>NUCLEOTIDE SEQUENCE</scope>
    <source>
        <strain evidence="1">IBT 30728</strain>
    </source>
</reference>
<dbReference type="Proteomes" id="UP001148312">
    <property type="component" value="Unassembled WGS sequence"/>
</dbReference>